<accession>A0ACA9NCW4</accession>
<protein>
    <submittedName>
        <fullName evidence="1">250_t:CDS:1</fullName>
    </submittedName>
</protein>
<name>A0ACA9NCW4_9GLOM</name>
<proteinExistence type="predicted"/>
<dbReference type="EMBL" id="CAJVPM010022865">
    <property type="protein sequence ID" value="CAG8646999.1"/>
    <property type="molecule type" value="Genomic_DNA"/>
</dbReference>
<organism evidence="1 2">
    <name type="scientific">Scutellospora calospora</name>
    <dbReference type="NCBI Taxonomy" id="85575"/>
    <lineage>
        <taxon>Eukaryota</taxon>
        <taxon>Fungi</taxon>
        <taxon>Fungi incertae sedis</taxon>
        <taxon>Mucoromycota</taxon>
        <taxon>Glomeromycotina</taxon>
        <taxon>Glomeromycetes</taxon>
        <taxon>Diversisporales</taxon>
        <taxon>Gigasporaceae</taxon>
        <taxon>Scutellospora</taxon>
    </lineage>
</organism>
<gene>
    <name evidence="1" type="ORF">SCALOS_LOCUS8526</name>
</gene>
<reference evidence="1" key="1">
    <citation type="submission" date="2021-06" db="EMBL/GenBank/DDBJ databases">
        <authorList>
            <person name="Kallberg Y."/>
            <person name="Tangrot J."/>
            <person name="Rosling A."/>
        </authorList>
    </citation>
    <scope>NUCLEOTIDE SEQUENCE</scope>
    <source>
        <strain evidence="1">AU212A</strain>
    </source>
</reference>
<evidence type="ECO:0000313" key="1">
    <source>
        <dbReference type="EMBL" id="CAG8646999.1"/>
    </source>
</evidence>
<feature type="non-terminal residue" evidence="1">
    <location>
        <position position="1"/>
    </location>
</feature>
<dbReference type="Proteomes" id="UP000789860">
    <property type="component" value="Unassembled WGS sequence"/>
</dbReference>
<keyword evidence="2" id="KW-1185">Reference proteome</keyword>
<sequence length="78" mass="9077">QFQGRSTTPSYLPVHKPKAKNVQPKLRGFAKNLKQLQLQRVVKISGPKNKQGRIKKPKIAKSSRRHSRVVRSPRRRNR</sequence>
<comment type="caution">
    <text evidence="1">The sequence shown here is derived from an EMBL/GenBank/DDBJ whole genome shotgun (WGS) entry which is preliminary data.</text>
</comment>
<evidence type="ECO:0000313" key="2">
    <source>
        <dbReference type="Proteomes" id="UP000789860"/>
    </source>
</evidence>